<keyword evidence="5" id="KW-1185">Reference proteome</keyword>
<dbReference type="HOGENOM" id="CLU_1037052_0_0_10"/>
<feature type="domain" description="SCP" evidence="3">
    <location>
        <begin position="116"/>
        <end position="232"/>
    </location>
</feature>
<dbReference type="KEGG" id="cpc:Cpar_1354"/>
<feature type="chain" id="PRO_5002795615" evidence="2">
    <location>
        <begin position="26"/>
        <end position="268"/>
    </location>
</feature>
<dbReference type="Gene3D" id="3.40.33.10">
    <property type="entry name" value="CAP"/>
    <property type="match status" value="1"/>
</dbReference>
<sequence>MPFNRNRIALLVLLLLTLASGQAKGAHVLFKGDSGQFEQGGESASEVAHHFNNEPYLNRTELAIITEINLLRSDPAGYARQYLAPLRKYYNGNLLQLPGKLPIRTREGVDALEECINELENTRPMRPLLPSKGLTLAARDLVQDQGLTRTTGHTGNDGSSMSDRIERYGQWDGCIAENLAYGFDDARQVIVGLLIDDGVLSRGHRKNMLNGTFSYVGVKIGPHRRFNTMCVMEFAAQYSLSEVQPHHYESPHSRLSKNVRSYFEPEHR</sequence>
<accession>B3QPA3</accession>
<dbReference type="SUPFAM" id="SSF55797">
    <property type="entry name" value="PR-1-like"/>
    <property type="match status" value="1"/>
</dbReference>
<dbReference type="AlphaFoldDB" id="B3QPA3"/>
<dbReference type="PANTHER" id="PTHR31157">
    <property type="entry name" value="SCP DOMAIN-CONTAINING PROTEIN"/>
    <property type="match status" value="1"/>
</dbReference>
<evidence type="ECO:0000313" key="5">
    <source>
        <dbReference type="Proteomes" id="UP000008811"/>
    </source>
</evidence>
<evidence type="ECO:0000313" key="4">
    <source>
        <dbReference type="EMBL" id="ACF11756.1"/>
    </source>
</evidence>
<dbReference type="STRING" id="517417.Cpar_1354"/>
<dbReference type="eggNOG" id="COG2340">
    <property type="taxonomic scope" value="Bacteria"/>
</dbReference>
<gene>
    <name evidence="4" type="ordered locus">Cpar_1354</name>
</gene>
<dbReference type="Pfam" id="PF00188">
    <property type="entry name" value="CAP"/>
    <property type="match status" value="1"/>
</dbReference>
<evidence type="ECO:0000259" key="3">
    <source>
        <dbReference type="Pfam" id="PF00188"/>
    </source>
</evidence>
<dbReference type="Proteomes" id="UP000008811">
    <property type="component" value="Chromosome"/>
</dbReference>
<feature type="signal peptide" evidence="2">
    <location>
        <begin position="1"/>
        <end position="25"/>
    </location>
</feature>
<name>B3QPA3_CHLP8</name>
<dbReference type="EMBL" id="CP001099">
    <property type="protein sequence ID" value="ACF11756.1"/>
    <property type="molecule type" value="Genomic_DNA"/>
</dbReference>
<proteinExistence type="predicted"/>
<dbReference type="CDD" id="cd05379">
    <property type="entry name" value="CAP_bacterial"/>
    <property type="match status" value="1"/>
</dbReference>
<dbReference type="InterPro" id="IPR014044">
    <property type="entry name" value="CAP_dom"/>
</dbReference>
<evidence type="ECO:0000256" key="1">
    <source>
        <dbReference type="SAM" id="MobiDB-lite"/>
    </source>
</evidence>
<dbReference type="PANTHER" id="PTHR31157:SF1">
    <property type="entry name" value="SCP DOMAIN-CONTAINING PROTEIN"/>
    <property type="match status" value="1"/>
</dbReference>
<dbReference type="InterPro" id="IPR035940">
    <property type="entry name" value="CAP_sf"/>
</dbReference>
<evidence type="ECO:0000256" key="2">
    <source>
        <dbReference type="SAM" id="SignalP"/>
    </source>
</evidence>
<reference evidence="4" key="1">
    <citation type="submission" date="2008-06" db="EMBL/GenBank/DDBJ databases">
        <title>Complete sequence of Chlorobaculum parvum NCIB 8327.</title>
        <authorList>
            <consortium name="US DOE Joint Genome Institute"/>
            <person name="Lucas S."/>
            <person name="Copeland A."/>
            <person name="Lapidus A."/>
            <person name="Glavina del Rio T."/>
            <person name="Dalin E."/>
            <person name="Tice H."/>
            <person name="Bruce D."/>
            <person name="Goodwin L."/>
            <person name="Pitluck S."/>
            <person name="Schmutz J."/>
            <person name="Larimer F."/>
            <person name="Land M."/>
            <person name="Hauser L."/>
            <person name="Kyrpides N."/>
            <person name="Mikhailova N."/>
            <person name="Zhao F."/>
            <person name="Li T."/>
            <person name="Liu Z."/>
            <person name="Overmann J."/>
            <person name="Bryant D.A."/>
            <person name="Richardson P."/>
        </authorList>
    </citation>
    <scope>NUCLEOTIDE SEQUENCE [LARGE SCALE GENOMIC DNA]</scope>
    <source>
        <strain evidence="4">NCIB 8327</strain>
    </source>
</reference>
<dbReference type="OrthoDB" id="7550377at2"/>
<dbReference type="RefSeq" id="WP_012502589.1">
    <property type="nucleotide sequence ID" value="NC_011027.1"/>
</dbReference>
<protein>
    <submittedName>
        <fullName evidence="4">SCP-like extracellular</fullName>
    </submittedName>
</protein>
<organism evidence="4 5">
    <name type="scientific">Chlorobaculum parvum (strain DSM 263 / NCIMB 8327)</name>
    <name type="common">Chlorobium vibrioforme subsp. thiosulfatophilum</name>
    <dbReference type="NCBI Taxonomy" id="517417"/>
    <lineage>
        <taxon>Bacteria</taxon>
        <taxon>Pseudomonadati</taxon>
        <taxon>Chlorobiota</taxon>
        <taxon>Chlorobiia</taxon>
        <taxon>Chlorobiales</taxon>
        <taxon>Chlorobiaceae</taxon>
        <taxon>Chlorobaculum</taxon>
    </lineage>
</organism>
<keyword evidence="2" id="KW-0732">Signal</keyword>
<feature type="region of interest" description="Disordered" evidence="1">
    <location>
        <begin position="248"/>
        <end position="268"/>
    </location>
</feature>